<keyword evidence="1" id="KW-0175">Coiled coil</keyword>
<organism evidence="2 3">
    <name type="scientific">Sapientia aquatica</name>
    <dbReference type="NCBI Taxonomy" id="1549640"/>
    <lineage>
        <taxon>Bacteria</taxon>
        <taxon>Pseudomonadati</taxon>
        <taxon>Pseudomonadota</taxon>
        <taxon>Betaproteobacteria</taxon>
        <taxon>Burkholderiales</taxon>
        <taxon>Oxalobacteraceae</taxon>
        <taxon>Sapientia</taxon>
    </lineage>
</organism>
<comment type="caution">
    <text evidence="2">The sequence shown here is derived from an EMBL/GenBank/DDBJ whole genome shotgun (WGS) entry which is preliminary data.</text>
</comment>
<gene>
    <name evidence="2" type="ORF">E2I14_05665</name>
</gene>
<feature type="coiled-coil region" evidence="1">
    <location>
        <begin position="286"/>
        <end position="348"/>
    </location>
</feature>
<dbReference type="OrthoDB" id="8770771at2"/>
<evidence type="ECO:0000313" key="2">
    <source>
        <dbReference type="EMBL" id="TDK67247.1"/>
    </source>
</evidence>
<protein>
    <submittedName>
        <fullName evidence="2">DUF945 family protein</fullName>
    </submittedName>
</protein>
<evidence type="ECO:0000256" key="1">
    <source>
        <dbReference type="SAM" id="Coils"/>
    </source>
</evidence>
<dbReference type="Pfam" id="PF06097">
    <property type="entry name" value="DUF945"/>
    <property type="match status" value="1"/>
</dbReference>
<evidence type="ECO:0000313" key="3">
    <source>
        <dbReference type="Proteomes" id="UP000294829"/>
    </source>
</evidence>
<keyword evidence="3" id="KW-1185">Reference proteome</keyword>
<sequence>MHKPTKISAAILALVAAGWLAVVPGIVGMRAEEEMKKIAQNSSEQGSLPIKTELISFQRGWFSSEAKTDYVVMLGTIPMHFMVEHHINQIAIPFYRWAKISHTINVVSDDGKESTLPFNVIASSDRLFFGGYSTLISAPTIHWENADGIGVMGSNLSLKLVGSIDHPIDYEASIPSLSVTTASDMFKFNLTNLSTSGHNSADQSPTARWEQHAHFALEAIDASQNGADVFSMHNIDLNADLNDNDKTIDVIYKTKIASTSIGNPKQATAGAPAFAAQDIKVDFSYVNLNKEALLNLKKAIQELNKESLRNAGNADAANSAAQAALDPLQNQQQQLAQANQLLQKSGDLIRSSPSIRLDQFSMKTAEGNISGKAEFNVDGKNFNAQEISITNIGDLLKSRISAKASLNVGRNVFIQGFEDKAGDLNQQRQMKEGMLKAWVQQGYVKDNGTDLSLESTYSAQGLMVNGKQIM</sequence>
<dbReference type="InterPro" id="IPR010352">
    <property type="entry name" value="DUF945"/>
</dbReference>
<reference evidence="2 3" key="1">
    <citation type="submission" date="2019-03" db="EMBL/GenBank/DDBJ databases">
        <title>Sapientia aquatica gen. nov., sp. nov., isolated from a crater lake.</title>
        <authorList>
            <person name="Felfoldi T."/>
            <person name="Szabo A."/>
            <person name="Toth E."/>
            <person name="Schumann P."/>
            <person name="Keki Z."/>
            <person name="Marialigeti K."/>
            <person name="Mathe I."/>
        </authorList>
    </citation>
    <scope>NUCLEOTIDE SEQUENCE [LARGE SCALE GENOMIC DNA]</scope>
    <source>
        <strain evidence="2 3">SA-152</strain>
    </source>
</reference>
<dbReference type="Proteomes" id="UP000294829">
    <property type="component" value="Unassembled WGS sequence"/>
</dbReference>
<dbReference type="AlphaFoldDB" id="A0A4R5W5P2"/>
<dbReference type="RefSeq" id="WP_133326310.1">
    <property type="nucleotide sequence ID" value="NZ_SMYL01000002.1"/>
</dbReference>
<name>A0A4R5W5P2_9BURK</name>
<dbReference type="EMBL" id="SMYL01000002">
    <property type="protein sequence ID" value="TDK67247.1"/>
    <property type="molecule type" value="Genomic_DNA"/>
</dbReference>
<accession>A0A4R5W5P2</accession>
<proteinExistence type="predicted"/>